<feature type="transmembrane region" description="Helical" evidence="4">
    <location>
        <begin position="360"/>
        <end position="378"/>
    </location>
</feature>
<protein>
    <submittedName>
        <fullName evidence="5">Glycosyl transferase family 2</fullName>
    </submittedName>
</protein>
<dbReference type="InterPro" id="IPR029044">
    <property type="entry name" value="Nucleotide-diphossugar_trans"/>
</dbReference>
<keyword evidence="2" id="KW-0328">Glycosyltransferase</keyword>
<evidence type="ECO:0000256" key="4">
    <source>
        <dbReference type="SAM" id="Phobius"/>
    </source>
</evidence>
<dbReference type="Gene3D" id="3.90.550.10">
    <property type="entry name" value="Spore Coat Polysaccharide Biosynthesis Protein SpsA, Chain A"/>
    <property type="match status" value="1"/>
</dbReference>
<comment type="caution">
    <text evidence="5">The sequence shown here is derived from an EMBL/GenBank/DDBJ whole genome shotgun (WGS) entry which is preliminary data.</text>
</comment>
<feature type="transmembrane region" description="Helical" evidence="4">
    <location>
        <begin position="301"/>
        <end position="322"/>
    </location>
</feature>
<evidence type="ECO:0000256" key="1">
    <source>
        <dbReference type="ARBA" id="ARBA00006739"/>
    </source>
</evidence>
<feature type="transmembrane region" description="Helical" evidence="4">
    <location>
        <begin position="17"/>
        <end position="38"/>
    </location>
</feature>
<keyword evidence="4" id="KW-0812">Transmembrane</keyword>
<keyword evidence="3 5" id="KW-0808">Transferase</keyword>
<accession>A0A0G0K4S1</accession>
<evidence type="ECO:0000256" key="3">
    <source>
        <dbReference type="ARBA" id="ARBA00022679"/>
    </source>
</evidence>
<dbReference type="PANTHER" id="PTHR43630">
    <property type="entry name" value="POLY-BETA-1,6-N-ACETYL-D-GLUCOSAMINE SYNTHASE"/>
    <property type="match status" value="1"/>
</dbReference>
<dbReference type="Proteomes" id="UP000033876">
    <property type="component" value="Unassembled WGS sequence"/>
</dbReference>
<dbReference type="EMBL" id="LBTF01000010">
    <property type="protein sequence ID" value="KKQ35616.1"/>
    <property type="molecule type" value="Genomic_DNA"/>
</dbReference>
<comment type="similarity">
    <text evidence="1">Belongs to the glycosyltransferase 2 family.</text>
</comment>
<gene>
    <name evidence="5" type="ORF">US50_C0010G0004</name>
</gene>
<evidence type="ECO:0000313" key="6">
    <source>
        <dbReference type="Proteomes" id="UP000033876"/>
    </source>
</evidence>
<dbReference type="PANTHER" id="PTHR43630:SF1">
    <property type="entry name" value="POLY-BETA-1,6-N-ACETYL-D-GLUCOSAMINE SYNTHASE"/>
    <property type="match status" value="1"/>
</dbReference>
<keyword evidence="4" id="KW-1133">Transmembrane helix</keyword>
<dbReference type="AlphaFoldDB" id="A0A0G0K4S1"/>
<dbReference type="GO" id="GO:0016757">
    <property type="term" value="F:glycosyltransferase activity"/>
    <property type="evidence" value="ECO:0007669"/>
    <property type="project" value="UniProtKB-KW"/>
</dbReference>
<sequence>MFVLLSAIISMEIFSDIFFNLFIFLAIYVQVFLLMTFLEKRRNSSCTTHEIISISYPSVTVIVPCFNEESTVTQTVDSLLSLDYPKDKLFISIVDDGSTDNTWGVIQRFVGHSNISIFKKDNGGKHTALNLAISNLKTDLVGSLDADSFADKCALKNIARHFQDPLTMAVVPSILIHEPKNIVELAQNAEYQLSVFVKKMLALLGAMHVTPGPLSIFRKEVFEKIGPYRKAYNTEDAEMALRMQKNRLKIDYCLDAVIYTKAPNTVKKLYKQRLRWTYGFLKNSIDYRGIFFRSKYGNVSFFTLPAGIVSLLAVIFIVFTLIKEIFNMAIDKIAEFRAVGLNFNFFSFKFDWFYVDTKSVTFMMILLYILVVVSILIGKRLSKIKPRLSLDMLYFVILSGFLAPFWILKSFYNLVFFKDTTWR</sequence>
<organism evidence="5 6">
    <name type="scientific">Candidatus Nomurabacteria bacterium GW2011_GWB1_37_5</name>
    <dbReference type="NCBI Taxonomy" id="1618742"/>
    <lineage>
        <taxon>Bacteria</taxon>
        <taxon>Candidatus Nomuraibacteriota</taxon>
    </lineage>
</organism>
<evidence type="ECO:0000256" key="2">
    <source>
        <dbReference type="ARBA" id="ARBA00022676"/>
    </source>
</evidence>
<proteinExistence type="inferred from homology"/>
<evidence type="ECO:0000313" key="5">
    <source>
        <dbReference type="EMBL" id="KKQ35616.1"/>
    </source>
</evidence>
<feature type="transmembrane region" description="Helical" evidence="4">
    <location>
        <begin position="390"/>
        <end position="408"/>
    </location>
</feature>
<name>A0A0G0K4S1_9BACT</name>
<keyword evidence="4" id="KW-0472">Membrane</keyword>
<dbReference type="Pfam" id="PF13641">
    <property type="entry name" value="Glyco_tranf_2_3"/>
    <property type="match status" value="1"/>
</dbReference>
<dbReference type="SUPFAM" id="SSF53448">
    <property type="entry name" value="Nucleotide-diphospho-sugar transferases"/>
    <property type="match status" value="1"/>
</dbReference>
<reference evidence="5 6" key="1">
    <citation type="journal article" date="2015" name="Nature">
        <title>rRNA introns, odd ribosomes, and small enigmatic genomes across a large radiation of phyla.</title>
        <authorList>
            <person name="Brown C.T."/>
            <person name="Hug L.A."/>
            <person name="Thomas B.C."/>
            <person name="Sharon I."/>
            <person name="Castelle C.J."/>
            <person name="Singh A."/>
            <person name="Wilkins M.J."/>
            <person name="Williams K.H."/>
            <person name="Banfield J.F."/>
        </authorList>
    </citation>
    <scope>NUCLEOTIDE SEQUENCE [LARGE SCALE GENOMIC DNA]</scope>
</reference>